<dbReference type="InterPro" id="IPR014710">
    <property type="entry name" value="RmlC-like_jellyroll"/>
</dbReference>
<sequence length="269" mass="29692">MYPPDQHSPYFDPDTPSQWTYAMRVDAARNEHESPTHRHRMGQLVLSLQGGVTSFVPQGLWMVPPGSAVWIPGGVPHSNRVTDNGRVCFLFVPADTPGLPAQCCTLAVTPLVREMVAYLADLPPAATGEPANRRLAGVLVDLLAQLPTEQLHLPLSDHPRLKEIAAALRADPADRSTVAEWGRRLAMSERTLARLVQQEVGMSFGRWRQQMHIVMALQRLSSGVSVQRTAEDLGYESVSAFITMFRKALGQTPARYFSDKAEERGAMQA</sequence>
<evidence type="ECO:0000256" key="3">
    <source>
        <dbReference type="ARBA" id="ARBA00023125"/>
    </source>
</evidence>
<reference evidence="6 7" key="1">
    <citation type="submission" date="2020-04" db="EMBL/GenBank/DDBJ databases">
        <authorList>
            <person name="De Canck E."/>
        </authorList>
    </citation>
    <scope>NUCLEOTIDE SEQUENCE [LARGE SCALE GENOMIC DNA]</scope>
    <source>
        <strain evidence="6 7">LMG 3458</strain>
    </source>
</reference>
<keyword evidence="3" id="KW-0238">DNA-binding</keyword>
<dbReference type="Gene3D" id="2.60.120.10">
    <property type="entry name" value="Jelly Rolls"/>
    <property type="match status" value="1"/>
</dbReference>
<evidence type="ECO:0000259" key="5">
    <source>
        <dbReference type="PROSITE" id="PS01124"/>
    </source>
</evidence>
<dbReference type="FunFam" id="1.10.10.60:FF:000132">
    <property type="entry name" value="AraC family transcriptional regulator"/>
    <property type="match status" value="1"/>
</dbReference>
<dbReference type="InterPro" id="IPR009057">
    <property type="entry name" value="Homeodomain-like_sf"/>
</dbReference>
<keyword evidence="4" id="KW-0804">Transcription</keyword>
<dbReference type="InterPro" id="IPR018060">
    <property type="entry name" value="HTH_AraC"/>
</dbReference>
<evidence type="ECO:0000313" key="6">
    <source>
        <dbReference type="EMBL" id="CAB3666756.1"/>
    </source>
</evidence>
<dbReference type="SUPFAM" id="SSF51182">
    <property type="entry name" value="RmlC-like cupins"/>
    <property type="match status" value="1"/>
</dbReference>
<evidence type="ECO:0000256" key="1">
    <source>
        <dbReference type="ARBA" id="ARBA00022491"/>
    </source>
</evidence>
<organism evidence="6 7">
    <name type="scientific">Achromobacter deleyi</name>
    <dbReference type="NCBI Taxonomy" id="1353891"/>
    <lineage>
        <taxon>Bacteria</taxon>
        <taxon>Pseudomonadati</taxon>
        <taxon>Pseudomonadota</taxon>
        <taxon>Betaproteobacteria</taxon>
        <taxon>Burkholderiales</taxon>
        <taxon>Alcaligenaceae</taxon>
        <taxon>Achromobacter</taxon>
    </lineage>
</organism>
<dbReference type="SUPFAM" id="SSF46689">
    <property type="entry name" value="Homeodomain-like"/>
    <property type="match status" value="1"/>
</dbReference>
<accession>A0A6S6ZAV2</accession>
<dbReference type="AlphaFoldDB" id="A0A6S6ZAV2"/>
<dbReference type="CDD" id="cd06124">
    <property type="entry name" value="cupin_NimR-like_N"/>
    <property type="match status" value="1"/>
</dbReference>
<dbReference type="GO" id="GO:0043565">
    <property type="term" value="F:sequence-specific DNA binding"/>
    <property type="evidence" value="ECO:0007669"/>
    <property type="project" value="InterPro"/>
</dbReference>
<proteinExistence type="predicted"/>
<keyword evidence="1" id="KW-0678">Repressor</keyword>
<dbReference type="Gene3D" id="1.10.10.60">
    <property type="entry name" value="Homeodomain-like"/>
    <property type="match status" value="1"/>
</dbReference>
<dbReference type="InterPro" id="IPR011051">
    <property type="entry name" value="RmlC_Cupin_sf"/>
</dbReference>
<dbReference type="EMBL" id="CADIJO010000002">
    <property type="protein sequence ID" value="CAB3666756.1"/>
    <property type="molecule type" value="Genomic_DNA"/>
</dbReference>
<dbReference type="RefSeq" id="WP_175191202.1">
    <property type="nucleotide sequence ID" value="NZ_CADIJO010000002.1"/>
</dbReference>
<feature type="domain" description="HTH araC/xylS-type" evidence="5">
    <location>
        <begin position="162"/>
        <end position="259"/>
    </location>
</feature>
<evidence type="ECO:0000256" key="4">
    <source>
        <dbReference type="ARBA" id="ARBA00023163"/>
    </source>
</evidence>
<dbReference type="PANTHER" id="PTHR11019">
    <property type="entry name" value="HTH-TYPE TRANSCRIPTIONAL REGULATOR NIMR"/>
    <property type="match status" value="1"/>
</dbReference>
<dbReference type="GO" id="GO:0003700">
    <property type="term" value="F:DNA-binding transcription factor activity"/>
    <property type="evidence" value="ECO:0007669"/>
    <property type="project" value="InterPro"/>
</dbReference>
<name>A0A6S6ZAV2_9BURK</name>
<dbReference type="SMART" id="SM00342">
    <property type="entry name" value="HTH_ARAC"/>
    <property type="match status" value="1"/>
</dbReference>
<evidence type="ECO:0000256" key="2">
    <source>
        <dbReference type="ARBA" id="ARBA00023015"/>
    </source>
</evidence>
<gene>
    <name evidence="6" type="primary">nimR_3</name>
    <name evidence="6" type="ORF">LMG3458_00881</name>
</gene>
<evidence type="ECO:0000313" key="7">
    <source>
        <dbReference type="Proteomes" id="UP000494111"/>
    </source>
</evidence>
<protein>
    <submittedName>
        <fullName evidence="6">HTH-type transcriptional regulator NimR</fullName>
    </submittedName>
</protein>
<dbReference type="Pfam" id="PF12833">
    <property type="entry name" value="HTH_18"/>
    <property type="match status" value="1"/>
</dbReference>
<dbReference type="PROSITE" id="PS01124">
    <property type="entry name" value="HTH_ARAC_FAMILY_2"/>
    <property type="match status" value="1"/>
</dbReference>
<dbReference type="Proteomes" id="UP000494111">
    <property type="component" value="Unassembled WGS sequence"/>
</dbReference>
<keyword evidence="2" id="KW-0805">Transcription regulation</keyword>
<dbReference type="PANTHER" id="PTHR11019:SF199">
    <property type="entry name" value="HTH-TYPE TRANSCRIPTIONAL REGULATOR NIMR"/>
    <property type="match status" value="1"/>
</dbReference>